<dbReference type="CDD" id="cd10951">
    <property type="entry name" value="CE4_ClCDA_like"/>
    <property type="match status" value="1"/>
</dbReference>
<gene>
    <name evidence="8" type="ORF">O9K51_00009</name>
</gene>
<evidence type="ECO:0000256" key="3">
    <source>
        <dbReference type="ARBA" id="ARBA00022729"/>
    </source>
</evidence>
<feature type="domain" description="NodB homology" evidence="7">
    <location>
        <begin position="12"/>
        <end position="206"/>
    </location>
</feature>
<keyword evidence="4" id="KW-0378">Hydrolase</keyword>
<evidence type="ECO:0000256" key="6">
    <source>
        <dbReference type="ARBA" id="ARBA00023285"/>
    </source>
</evidence>
<dbReference type="PANTHER" id="PTHR46471:SF2">
    <property type="entry name" value="CHITIN DEACETYLASE-RELATED"/>
    <property type="match status" value="1"/>
</dbReference>
<reference evidence="8" key="1">
    <citation type="submission" date="2023-01" db="EMBL/GenBank/DDBJ databases">
        <title>The growth and conidiation of Purpureocillium lavendulum are regulated by nitrogen source and histone H3K14 acetylation.</title>
        <authorList>
            <person name="Tang P."/>
            <person name="Han J."/>
            <person name="Zhang C."/>
            <person name="Tang P."/>
            <person name="Qi F."/>
            <person name="Zhang K."/>
            <person name="Liang L."/>
        </authorList>
    </citation>
    <scope>NUCLEOTIDE SEQUENCE</scope>
    <source>
        <strain evidence="8">YMF1.00683</strain>
    </source>
</reference>
<proteinExistence type="predicted"/>
<name>A0AB34G1I4_9HYPO</name>
<dbReference type="Proteomes" id="UP001163105">
    <property type="component" value="Unassembled WGS sequence"/>
</dbReference>
<evidence type="ECO:0000313" key="8">
    <source>
        <dbReference type="EMBL" id="KAJ6445250.1"/>
    </source>
</evidence>
<dbReference type="AlphaFoldDB" id="A0AB34G1I4"/>
<organism evidence="8 9">
    <name type="scientific">Purpureocillium lavendulum</name>
    <dbReference type="NCBI Taxonomy" id="1247861"/>
    <lineage>
        <taxon>Eukaryota</taxon>
        <taxon>Fungi</taxon>
        <taxon>Dikarya</taxon>
        <taxon>Ascomycota</taxon>
        <taxon>Pezizomycotina</taxon>
        <taxon>Sordariomycetes</taxon>
        <taxon>Hypocreomycetidae</taxon>
        <taxon>Hypocreales</taxon>
        <taxon>Ophiocordycipitaceae</taxon>
        <taxon>Purpureocillium</taxon>
    </lineage>
</organism>
<protein>
    <submittedName>
        <fullName evidence="8">Polysaccharide deacetylase</fullName>
    </submittedName>
</protein>
<dbReference type="SUPFAM" id="SSF88713">
    <property type="entry name" value="Glycoside hydrolase/deacetylase"/>
    <property type="match status" value="1"/>
</dbReference>
<keyword evidence="3" id="KW-0732">Signal</keyword>
<dbReference type="EMBL" id="JAQHRD010000001">
    <property type="protein sequence ID" value="KAJ6445250.1"/>
    <property type="molecule type" value="Genomic_DNA"/>
</dbReference>
<evidence type="ECO:0000256" key="4">
    <source>
        <dbReference type="ARBA" id="ARBA00022801"/>
    </source>
</evidence>
<keyword evidence="5" id="KW-0119">Carbohydrate metabolism</keyword>
<accession>A0AB34G1I4</accession>
<dbReference type="GO" id="GO:0046872">
    <property type="term" value="F:metal ion binding"/>
    <property type="evidence" value="ECO:0007669"/>
    <property type="project" value="UniProtKB-KW"/>
</dbReference>
<sequence>MRTIITQCTTPGMLALTYDDGPYSFTSQLLDTLDQLSVKVTFFITGNNLGKGEIDGCSTGWSAILQRMYSSGHQLAHHTWTHQDFSVVNTTIMQSEMIYNEMAFRNIFGWFPTYMRPPYLDCPSSCLSLMSSLGYHVITTDLDTKDYENDSPTLIQNSKDRFSAGLSNTSSSNSYIDLAHDIHYQTVVNLTAYMVSTAKQRGYQLVTFEFEFRLRQRYGHFSKLRVSFQHGYHDTWRDYVNGNDYGEHQQQCDRLVHKGHDHGNNHHRLHI</sequence>
<keyword evidence="6" id="KW-0170">Cobalt</keyword>
<evidence type="ECO:0000256" key="5">
    <source>
        <dbReference type="ARBA" id="ARBA00023277"/>
    </source>
</evidence>
<dbReference type="GO" id="GO:0005975">
    <property type="term" value="P:carbohydrate metabolic process"/>
    <property type="evidence" value="ECO:0007669"/>
    <property type="project" value="InterPro"/>
</dbReference>
<dbReference type="InterPro" id="IPR002509">
    <property type="entry name" value="NODB_dom"/>
</dbReference>
<comment type="caution">
    <text evidence="8">The sequence shown here is derived from an EMBL/GenBank/DDBJ whole genome shotgun (WGS) entry which is preliminary data.</text>
</comment>
<evidence type="ECO:0000313" key="9">
    <source>
        <dbReference type="Proteomes" id="UP001163105"/>
    </source>
</evidence>
<evidence type="ECO:0000256" key="1">
    <source>
        <dbReference type="ARBA" id="ARBA00001941"/>
    </source>
</evidence>
<dbReference type="InterPro" id="IPR011330">
    <property type="entry name" value="Glyco_hydro/deAcase_b/a-brl"/>
</dbReference>
<keyword evidence="2" id="KW-0479">Metal-binding</keyword>
<dbReference type="PROSITE" id="PS51677">
    <property type="entry name" value="NODB"/>
    <property type="match status" value="1"/>
</dbReference>
<dbReference type="Gene3D" id="3.20.20.370">
    <property type="entry name" value="Glycoside hydrolase/deacetylase"/>
    <property type="match status" value="1"/>
</dbReference>
<evidence type="ECO:0000259" key="7">
    <source>
        <dbReference type="PROSITE" id="PS51677"/>
    </source>
</evidence>
<keyword evidence="9" id="KW-1185">Reference proteome</keyword>
<dbReference type="PANTHER" id="PTHR46471">
    <property type="entry name" value="CHITIN DEACETYLASE"/>
    <property type="match status" value="1"/>
</dbReference>
<dbReference type="GO" id="GO:0016810">
    <property type="term" value="F:hydrolase activity, acting on carbon-nitrogen (but not peptide) bonds"/>
    <property type="evidence" value="ECO:0007669"/>
    <property type="project" value="InterPro"/>
</dbReference>
<dbReference type="Pfam" id="PF01522">
    <property type="entry name" value="Polysacc_deac_1"/>
    <property type="match status" value="1"/>
</dbReference>
<evidence type="ECO:0000256" key="2">
    <source>
        <dbReference type="ARBA" id="ARBA00022723"/>
    </source>
</evidence>
<comment type="cofactor">
    <cofactor evidence="1">
        <name>Co(2+)</name>
        <dbReference type="ChEBI" id="CHEBI:48828"/>
    </cofactor>
</comment>